<keyword evidence="5" id="KW-0539">Nucleus</keyword>
<dbReference type="GO" id="GO:0000981">
    <property type="term" value="F:DNA-binding transcription factor activity, RNA polymerase II-specific"/>
    <property type="evidence" value="ECO:0007669"/>
    <property type="project" value="InterPro"/>
</dbReference>
<dbReference type="SUPFAM" id="SSF57701">
    <property type="entry name" value="Zn2/Cys6 DNA-binding domain"/>
    <property type="match status" value="1"/>
</dbReference>
<dbReference type="Pfam" id="PF04082">
    <property type="entry name" value="Fungal_trans"/>
    <property type="match status" value="1"/>
</dbReference>
<dbReference type="InterPro" id="IPR036864">
    <property type="entry name" value="Zn2-C6_fun-type_DNA-bd_sf"/>
</dbReference>
<gene>
    <name evidence="8" type="ORF">SBOR_5729</name>
</gene>
<dbReference type="CDD" id="cd12148">
    <property type="entry name" value="fungal_TF_MHR"/>
    <property type="match status" value="1"/>
</dbReference>
<feature type="compositionally biased region" description="Polar residues" evidence="6">
    <location>
        <begin position="9"/>
        <end position="24"/>
    </location>
</feature>
<dbReference type="InterPro" id="IPR050815">
    <property type="entry name" value="TF_fung"/>
</dbReference>
<dbReference type="OrthoDB" id="4685598at2759"/>
<evidence type="ECO:0000256" key="1">
    <source>
        <dbReference type="ARBA" id="ARBA00004123"/>
    </source>
</evidence>
<evidence type="ECO:0000256" key="6">
    <source>
        <dbReference type="SAM" id="MobiDB-lite"/>
    </source>
</evidence>
<feature type="compositionally biased region" description="Polar residues" evidence="6">
    <location>
        <begin position="75"/>
        <end position="87"/>
    </location>
</feature>
<accession>W9CDE1</accession>
<comment type="subcellular location">
    <subcellularLocation>
        <location evidence="1">Nucleus</location>
    </subcellularLocation>
</comment>
<protein>
    <recommendedName>
        <fullName evidence="7">Zn(2)-C6 fungal-type domain-containing protein</fullName>
    </recommendedName>
</protein>
<reference evidence="8 9" key="1">
    <citation type="journal article" date="2014" name="Genome Announc.">
        <title>Draft genome sequence of Sclerotinia borealis, a psychrophilic plant pathogenic fungus.</title>
        <authorList>
            <person name="Mardanov A.V."/>
            <person name="Beletsky A.V."/>
            <person name="Kadnikov V.V."/>
            <person name="Ignatov A.N."/>
            <person name="Ravin N.V."/>
        </authorList>
    </citation>
    <scope>NUCLEOTIDE SEQUENCE [LARGE SCALE GENOMIC DNA]</scope>
    <source>
        <strain evidence="9">F-4157</strain>
    </source>
</reference>
<dbReference type="InterPro" id="IPR007219">
    <property type="entry name" value="XnlR_reg_dom"/>
</dbReference>
<dbReference type="PANTHER" id="PTHR47338">
    <property type="entry name" value="ZN(II)2CYS6 TRANSCRIPTION FACTOR (EUROFUNG)-RELATED"/>
    <property type="match status" value="1"/>
</dbReference>
<dbReference type="GO" id="GO:0005634">
    <property type="term" value="C:nucleus"/>
    <property type="evidence" value="ECO:0007669"/>
    <property type="project" value="UniProtKB-SubCell"/>
</dbReference>
<evidence type="ECO:0000313" key="9">
    <source>
        <dbReference type="Proteomes" id="UP000019487"/>
    </source>
</evidence>
<dbReference type="GO" id="GO:0006351">
    <property type="term" value="P:DNA-templated transcription"/>
    <property type="evidence" value="ECO:0007669"/>
    <property type="project" value="InterPro"/>
</dbReference>
<evidence type="ECO:0000313" key="8">
    <source>
        <dbReference type="EMBL" id="ESZ93871.1"/>
    </source>
</evidence>
<dbReference type="Proteomes" id="UP000019487">
    <property type="component" value="Unassembled WGS sequence"/>
</dbReference>
<feature type="compositionally biased region" description="Low complexity" evidence="6">
    <location>
        <begin position="88"/>
        <end position="101"/>
    </location>
</feature>
<evidence type="ECO:0000259" key="7">
    <source>
        <dbReference type="PROSITE" id="PS50048"/>
    </source>
</evidence>
<keyword evidence="9" id="KW-1185">Reference proteome</keyword>
<name>W9CDE1_SCLBF</name>
<dbReference type="PROSITE" id="PS50048">
    <property type="entry name" value="ZN2_CY6_FUNGAL_2"/>
    <property type="match status" value="1"/>
</dbReference>
<dbReference type="Pfam" id="PF00172">
    <property type="entry name" value="Zn_clus"/>
    <property type="match status" value="1"/>
</dbReference>
<keyword evidence="3" id="KW-0805">Transcription regulation</keyword>
<dbReference type="EMBL" id="AYSA01000282">
    <property type="protein sequence ID" value="ESZ93871.1"/>
    <property type="molecule type" value="Genomic_DNA"/>
</dbReference>
<evidence type="ECO:0000256" key="3">
    <source>
        <dbReference type="ARBA" id="ARBA00023015"/>
    </source>
</evidence>
<dbReference type="PANTHER" id="PTHR47338:SF7">
    <property type="entry name" value="ZN(II)2CYS6 TRANSCRIPTION FACTOR (EUROFUNG)"/>
    <property type="match status" value="1"/>
</dbReference>
<keyword evidence="4" id="KW-0804">Transcription</keyword>
<dbReference type="HOGENOM" id="CLU_404471_0_0_1"/>
<dbReference type="GO" id="GO:0003677">
    <property type="term" value="F:DNA binding"/>
    <property type="evidence" value="ECO:0007669"/>
    <property type="project" value="InterPro"/>
</dbReference>
<evidence type="ECO:0000256" key="2">
    <source>
        <dbReference type="ARBA" id="ARBA00022723"/>
    </source>
</evidence>
<dbReference type="SMART" id="SM00066">
    <property type="entry name" value="GAL4"/>
    <property type="match status" value="1"/>
</dbReference>
<dbReference type="AlphaFoldDB" id="W9CDE1"/>
<proteinExistence type="predicted"/>
<dbReference type="GO" id="GO:0008270">
    <property type="term" value="F:zinc ion binding"/>
    <property type="evidence" value="ECO:0007669"/>
    <property type="project" value="InterPro"/>
</dbReference>
<organism evidence="8 9">
    <name type="scientific">Sclerotinia borealis (strain F-4128)</name>
    <dbReference type="NCBI Taxonomy" id="1432307"/>
    <lineage>
        <taxon>Eukaryota</taxon>
        <taxon>Fungi</taxon>
        <taxon>Dikarya</taxon>
        <taxon>Ascomycota</taxon>
        <taxon>Pezizomycotina</taxon>
        <taxon>Leotiomycetes</taxon>
        <taxon>Helotiales</taxon>
        <taxon>Sclerotiniaceae</taxon>
        <taxon>Sclerotinia</taxon>
    </lineage>
</organism>
<feature type="region of interest" description="Disordered" evidence="6">
    <location>
        <begin position="1"/>
        <end position="25"/>
    </location>
</feature>
<dbReference type="STRING" id="1432307.W9CDE1"/>
<feature type="domain" description="Zn(2)-C6 fungal-type" evidence="7">
    <location>
        <begin position="33"/>
        <end position="63"/>
    </location>
</feature>
<dbReference type="Gene3D" id="4.10.240.10">
    <property type="entry name" value="Zn(2)-C6 fungal-type DNA-binding domain"/>
    <property type="match status" value="1"/>
</dbReference>
<feature type="region of interest" description="Disordered" evidence="6">
    <location>
        <begin position="70"/>
        <end position="103"/>
    </location>
</feature>
<sequence>MASDRELTNNDLDFNSPDRFTQAGTERKRTRKACRICHSHKARCSGTTPNCRRCEQRGYICEYESISRGVRRSVPRQQPTGTSQSGDSPGAGANAISAGGSPMEVGDGTDGLVDLGISKITTKRYIDAYFEFLSSTPGKGFIHRATFLRNWNNGAVNLALVKAMCASSIAFVSKDDESRATAQKWMNEAELHVWQNLSIPSAVLVEVILVIVFYRFEHREYFKSQALTAVAAKMAFVLGLNYENNSLSTLVRECRRRLMWSIFHVDRLSAGGFPELLVCPSHSIHIQLPCSEKDFDLGIPGETAPLISTRNNEADSMHLGLRSFYFRISDIRHRVLEYTRIVIREKSKPYNSKDMLRKLEAELEQLRSSLPANLQYNEDNLFLRAYSPQLTRFVMFHILWQQCHTDLYRFMFPGTKDSISDAILENTPQEYVLYCQRKAFEHAVMILDICHTVQSIGHTLISDTGIATCVYQCSNIIIRAADIAGFSSEGERDRIMGRLERVTDILEGLREVNPHVDDVYRNVKEILHLFTTTQTRRLFPSPNLGVSSPSIFSTGIMPGPLSLDHIAYTTGHDPLQNHRPLNLNTTGVLSPTSESAATLGLLEISNGNEQYPDWNSGHADDGGGQWINGIDFGQAGMRSGSGSGMGMGTGTEMVGNVGAMFDPFWGIHDTGGSGSGSGHL</sequence>
<keyword evidence="2" id="KW-0479">Metal-binding</keyword>
<comment type="caution">
    <text evidence="8">The sequence shown here is derived from an EMBL/GenBank/DDBJ whole genome shotgun (WGS) entry which is preliminary data.</text>
</comment>
<evidence type="ECO:0000256" key="5">
    <source>
        <dbReference type="ARBA" id="ARBA00023242"/>
    </source>
</evidence>
<dbReference type="CDD" id="cd00067">
    <property type="entry name" value="GAL4"/>
    <property type="match status" value="1"/>
</dbReference>
<evidence type="ECO:0000256" key="4">
    <source>
        <dbReference type="ARBA" id="ARBA00023163"/>
    </source>
</evidence>
<dbReference type="SMART" id="SM00906">
    <property type="entry name" value="Fungal_trans"/>
    <property type="match status" value="1"/>
</dbReference>
<dbReference type="InterPro" id="IPR001138">
    <property type="entry name" value="Zn2Cys6_DnaBD"/>
</dbReference>
<dbReference type="PROSITE" id="PS00463">
    <property type="entry name" value="ZN2_CY6_FUNGAL_1"/>
    <property type="match status" value="1"/>
</dbReference>